<dbReference type="InterPro" id="IPR003594">
    <property type="entry name" value="HATPase_dom"/>
</dbReference>
<dbReference type="KEGG" id="tog:HNI00_06825"/>
<evidence type="ECO:0000256" key="7">
    <source>
        <dbReference type="ARBA" id="ARBA00022777"/>
    </source>
</evidence>
<dbReference type="GO" id="GO:0005524">
    <property type="term" value="F:ATP binding"/>
    <property type="evidence" value="ECO:0007669"/>
    <property type="project" value="UniProtKB-KW"/>
</dbReference>
<protein>
    <recommendedName>
        <fullName evidence="3">histidine kinase</fullName>
        <ecNumber evidence="3">2.7.13.3</ecNumber>
    </recommendedName>
</protein>
<sequence>MKSYFQAKVSSLRTPSASPLAPNVASTRPTHRRQGIPLKLMLVLPFALQTCGAGLLIGYIAFRNERQAVSNLVAQVADQVSQRVDSQLSDYLSTPMRLVQINAGAIANGEIRLDDPAASGRYFWRQARAFPTIAYTGFARPDGSEIGARRLAQGLGPLLYENRPPEPAAYYTVDLQGNRATRLQREQSNPPEAAWYPEAIAAGKPIWSNIEAAENLGLQLTATGQVLRPQGSAQSGEAGYYLAAGVAAPVYDANRNLLGVAHIKLKLTGISDFLKNIQASPSGQIFLMERNGLLIGSSSQSPILSNGDQILQRFNSLNSPDPVIRAVSQEIQTQLGSLHNIKSSTQIEVAYNQQRQFVYIKPWRDAYGLDWLMVIVLPKSDFMAEINAETRRNILLCAVVLVISLATGLMTSHWIARPIDRLSQASQRMAGGDLSYQVEATSPIQEFTALGQSFNYMTTQIASLFANLEHANAELERINSDLENRVEERTAALQQTLAELEQTQAQVVQSEKMSSLGQLVAGVAHEINNPVNFIHGNLSPLKESVSDLLDLIQLYQRHYPTPPREIQETSDAIDLEFLQQDLPNLLASLRVGTDRIRQIVLSLRNFARMDEAEFKAVDIHEGIDSTLLILEHRLKAKGNRPAIQVIKQYADLPEVECYPGSLNQVLMNILANAIDALEARDADRTKEAMQQDPSRIEVFTALVDAEWVEIAIADNGGGIPQEIQRQIFDPFFTTKPVGKGTGMGLSISYQIIAEKHRGTLECFSTPGDGTRFVIRIPRSQQSPEPNGAAEILQAEPVAG</sequence>
<keyword evidence="7" id="KW-0418">Kinase</keyword>
<dbReference type="InterPro" id="IPR003661">
    <property type="entry name" value="HisK_dim/P_dom"/>
</dbReference>
<evidence type="ECO:0000256" key="3">
    <source>
        <dbReference type="ARBA" id="ARBA00012438"/>
    </source>
</evidence>
<evidence type="ECO:0000259" key="14">
    <source>
        <dbReference type="PROSITE" id="PS50885"/>
    </source>
</evidence>
<evidence type="ECO:0000256" key="4">
    <source>
        <dbReference type="ARBA" id="ARBA00022553"/>
    </source>
</evidence>
<evidence type="ECO:0000256" key="12">
    <source>
        <dbReference type="SAM" id="Phobius"/>
    </source>
</evidence>
<dbReference type="Pfam" id="PF02518">
    <property type="entry name" value="HATPase_c"/>
    <property type="match status" value="1"/>
</dbReference>
<evidence type="ECO:0000256" key="8">
    <source>
        <dbReference type="ARBA" id="ARBA00022840"/>
    </source>
</evidence>
<accession>A0AA96Y476</accession>
<dbReference type="SMART" id="SM00387">
    <property type="entry name" value="HATPase_c"/>
    <property type="match status" value="1"/>
</dbReference>
<feature type="transmembrane region" description="Helical" evidence="12">
    <location>
        <begin position="40"/>
        <end position="62"/>
    </location>
</feature>
<dbReference type="PRINTS" id="PR00344">
    <property type="entry name" value="BCTRLSENSOR"/>
</dbReference>
<evidence type="ECO:0000259" key="13">
    <source>
        <dbReference type="PROSITE" id="PS50109"/>
    </source>
</evidence>
<keyword evidence="6" id="KW-0547">Nucleotide-binding</keyword>
<dbReference type="SUPFAM" id="SSF55874">
    <property type="entry name" value="ATPase domain of HSP90 chaperone/DNA topoisomerase II/histidine kinase"/>
    <property type="match status" value="1"/>
</dbReference>
<dbReference type="InterPro" id="IPR036890">
    <property type="entry name" value="HATPase_C_sf"/>
</dbReference>
<dbReference type="PANTHER" id="PTHR43065">
    <property type="entry name" value="SENSOR HISTIDINE KINASE"/>
    <property type="match status" value="1"/>
</dbReference>
<keyword evidence="4" id="KW-0597">Phosphoprotein</keyword>
<feature type="transmembrane region" description="Helical" evidence="12">
    <location>
        <begin position="393"/>
        <end position="416"/>
    </location>
</feature>
<dbReference type="CDD" id="cd00082">
    <property type="entry name" value="HisKA"/>
    <property type="match status" value="1"/>
</dbReference>
<gene>
    <name evidence="15" type="ORF">HNI00_06825</name>
</gene>
<dbReference type="SMART" id="SM00388">
    <property type="entry name" value="HisKA"/>
    <property type="match status" value="1"/>
</dbReference>
<dbReference type="InterPro" id="IPR005467">
    <property type="entry name" value="His_kinase_dom"/>
</dbReference>
<keyword evidence="10" id="KW-0175">Coiled coil</keyword>
<keyword evidence="8" id="KW-0067">ATP-binding</keyword>
<evidence type="ECO:0000256" key="1">
    <source>
        <dbReference type="ARBA" id="ARBA00000085"/>
    </source>
</evidence>
<keyword evidence="12" id="KW-0812">Transmembrane</keyword>
<feature type="domain" description="Histidine kinase" evidence="13">
    <location>
        <begin position="522"/>
        <end position="780"/>
    </location>
</feature>
<proteinExistence type="predicted"/>
<feature type="region of interest" description="Disordered" evidence="11">
    <location>
        <begin position="778"/>
        <end position="799"/>
    </location>
</feature>
<dbReference type="Gene3D" id="3.30.450.20">
    <property type="entry name" value="PAS domain"/>
    <property type="match status" value="1"/>
</dbReference>
<dbReference type="Gene3D" id="6.10.340.10">
    <property type="match status" value="1"/>
</dbReference>
<dbReference type="InterPro" id="IPR004358">
    <property type="entry name" value="Sig_transdc_His_kin-like_C"/>
</dbReference>
<dbReference type="GO" id="GO:0016020">
    <property type="term" value="C:membrane"/>
    <property type="evidence" value="ECO:0007669"/>
    <property type="project" value="UniProtKB-SubCell"/>
</dbReference>
<dbReference type="InterPro" id="IPR036097">
    <property type="entry name" value="HisK_dim/P_sf"/>
</dbReference>
<evidence type="ECO:0000256" key="9">
    <source>
        <dbReference type="ARBA" id="ARBA00023012"/>
    </source>
</evidence>
<feature type="domain" description="HAMP" evidence="14">
    <location>
        <begin position="413"/>
        <end position="466"/>
    </location>
</feature>
<dbReference type="PROSITE" id="PS50885">
    <property type="entry name" value="HAMP"/>
    <property type="match status" value="1"/>
</dbReference>
<keyword evidence="9" id="KW-0902">Two-component regulatory system</keyword>
<dbReference type="EMBL" id="CP053540">
    <property type="protein sequence ID" value="WOB42891.1"/>
    <property type="molecule type" value="Genomic_DNA"/>
</dbReference>
<dbReference type="PANTHER" id="PTHR43065:SF10">
    <property type="entry name" value="PEROXIDE STRESS-ACTIVATED HISTIDINE KINASE MAK3"/>
    <property type="match status" value="1"/>
</dbReference>
<dbReference type="SMART" id="SM00304">
    <property type="entry name" value="HAMP"/>
    <property type="match status" value="1"/>
</dbReference>
<keyword evidence="5" id="KW-0808">Transferase</keyword>
<name>A0AA96Y476_9CYAN</name>
<keyword evidence="12" id="KW-1133">Transmembrane helix</keyword>
<organism evidence="15">
    <name type="scientific">Thermoleptolyngbya oregonensis NK1-22</name>
    <dbReference type="NCBI Taxonomy" id="2547457"/>
    <lineage>
        <taxon>Bacteria</taxon>
        <taxon>Bacillati</taxon>
        <taxon>Cyanobacteriota</taxon>
        <taxon>Cyanophyceae</taxon>
        <taxon>Oculatellales</taxon>
        <taxon>Oculatellaceae</taxon>
        <taxon>Thermoleptolyngbya</taxon>
    </lineage>
</organism>
<evidence type="ECO:0000256" key="2">
    <source>
        <dbReference type="ARBA" id="ARBA00004370"/>
    </source>
</evidence>
<dbReference type="Gene3D" id="3.30.565.10">
    <property type="entry name" value="Histidine kinase-like ATPase, C-terminal domain"/>
    <property type="match status" value="1"/>
</dbReference>
<reference evidence="15" key="1">
    <citation type="submission" date="2020-05" db="EMBL/GenBank/DDBJ databases">
        <authorList>
            <person name="Zhu T."/>
            <person name="Keshari N."/>
            <person name="Lu X."/>
        </authorList>
    </citation>
    <scope>NUCLEOTIDE SEQUENCE</scope>
    <source>
        <strain evidence="15">NK1-22</strain>
    </source>
</reference>
<dbReference type="AlphaFoldDB" id="A0AA96Y476"/>
<dbReference type="SUPFAM" id="SSF47384">
    <property type="entry name" value="Homodimeric domain of signal transducing histidine kinase"/>
    <property type="match status" value="1"/>
</dbReference>
<dbReference type="EC" id="2.7.13.3" evidence="3"/>
<keyword evidence="12" id="KW-0472">Membrane</keyword>
<comment type="subcellular location">
    <subcellularLocation>
        <location evidence="2">Membrane</location>
    </subcellularLocation>
</comment>
<dbReference type="CDD" id="cd06225">
    <property type="entry name" value="HAMP"/>
    <property type="match status" value="1"/>
</dbReference>
<evidence type="ECO:0000256" key="10">
    <source>
        <dbReference type="SAM" id="Coils"/>
    </source>
</evidence>
<evidence type="ECO:0000256" key="11">
    <source>
        <dbReference type="SAM" id="MobiDB-lite"/>
    </source>
</evidence>
<dbReference type="GO" id="GO:0000155">
    <property type="term" value="F:phosphorelay sensor kinase activity"/>
    <property type="evidence" value="ECO:0007669"/>
    <property type="project" value="InterPro"/>
</dbReference>
<comment type="catalytic activity">
    <reaction evidence="1">
        <text>ATP + protein L-histidine = ADP + protein N-phospho-L-histidine.</text>
        <dbReference type="EC" id="2.7.13.3"/>
    </reaction>
</comment>
<dbReference type="Pfam" id="PF00672">
    <property type="entry name" value="HAMP"/>
    <property type="match status" value="1"/>
</dbReference>
<evidence type="ECO:0000256" key="6">
    <source>
        <dbReference type="ARBA" id="ARBA00022741"/>
    </source>
</evidence>
<evidence type="ECO:0000256" key="5">
    <source>
        <dbReference type="ARBA" id="ARBA00022679"/>
    </source>
</evidence>
<evidence type="ECO:0000313" key="15">
    <source>
        <dbReference type="EMBL" id="WOB42891.1"/>
    </source>
</evidence>
<dbReference type="Gene3D" id="1.10.287.130">
    <property type="match status" value="1"/>
</dbReference>
<feature type="coiled-coil region" evidence="10">
    <location>
        <begin position="461"/>
        <end position="513"/>
    </location>
</feature>
<dbReference type="InterPro" id="IPR003660">
    <property type="entry name" value="HAMP_dom"/>
</dbReference>
<dbReference type="PROSITE" id="PS50109">
    <property type="entry name" value="HIS_KIN"/>
    <property type="match status" value="1"/>
</dbReference>
<dbReference type="SUPFAM" id="SSF158472">
    <property type="entry name" value="HAMP domain-like"/>
    <property type="match status" value="1"/>
</dbReference>